<evidence type="ECO:0000256" key="5">
    <source>
        <dbReference type="HAMAP-Rule" id="MF_01600"/>
    </source>
</evidence>
<feature type="transmembrane region" description="Helical" evidence="5">
    <location>
        <begin position="12"/>
        <end position="33"/>
    </location>
</feature>
<comment type="subcellular location">
    <subcellularLocation>
        <location evidence="5">Cell membrane</location>
        <topology evidence="5">Multi-pass membrane protein</topology>
    </subcellularLocation>
</comment>
<accession>A0A1M5C263</accession>
<gene>
    <name evidence="6" type="ORF">SAMN05443144_10966</name>
</gene>
<keyword evidence="4 5" id="KW-0472">Membrane</keyword>
<organism evidence="6 7">
    <name type="scientific">Fodinibius roseus</name>
    <dbReference type="NCBI Taxonomy" id="1194090"/>
    <lineage>
        <taxon>Bacteria</taxon>
        <taxon>Pseudomonadati</taxon>
        <taxon>Balneolota</taxon>
        <taxon>Balneolia</taxon>
        <taxon>Balneolales</taxon>
        <taxon>Balneolaceae</taxon>
        <taxon>Fodinibius</taxon>
    </lineage>
</organism>
<feature type="transmembrane region" description="Helical" evidence="5">
    <location>
        <begin position="53"/>
        <end position="70"/>
    </location>
</feature>
<comment type="similarity">
    <text evidence="5">Belongs to the UPF0182 family.</text>
</comment>
<evidence type="ECO:0000313" key="6">
    <source>
        <dbReference type="EMBL" id="SHF48707.1"/>
    </source>
</evidence>
<dbReference type="STRING" id="1194090.SAMN05443144_10966"/>
<name>A0A1M5C263_9BACT</name>
<dbReference type="GO" id="GO:0005886">
    <property type="term" value="C:plasma membrane"/>
    <property type="evidence" value="ECO:0007669"/>
    <property type="project" value="UniProtKB-SubCell"/>
</dbReference>
<dbReference type="InterPro" id="IPR005372">
    <property type="entry name" value="UPF0182"/>
</dbReference>
<dbReference type="OrthoDB" id="9763654at2"/>
<dbReference type="Proteomes" id="UP000184041">
    <property type="component" value="Unassembled WGS sequence"/>
</dbReference>
<keyword evidence="3 5" id="KW-1133">Transmembrane helix</keyword>
<dbReference type="EMBL" id="FQUS01000009">
    <property type="protein sequence ID" value="SHF48707.1"/>
    <property type="molecule type" value="Genomic_DNA"/>
</dbReference>
<feature type="transmembrane region" description="Helical" evidence="5">
    <location>
        <begin position="205"/>
        <end position="222"/>
    </location>
</feature>
<keyword evidence="2 5" id="KW-0812">Transmembrane</keyword>
<feature type="transmembrane region" description="Helical" evidence="5">
    <location>
        <begin position="161"/>
        <end position="184"/>
    </location>
</feature>
<keyword evidence="7" id="KW-1185">Reference proteome</keyword>
<dbReference type="Pfam" id="PF03699">
    <property type="entry name" value="UPF0182"/>
    <property type="match status" value="1"/>
</dbReference>
<dbReference type="AlphaFoldDB" id="A0A1M5C263"/>
<feature type="transmembrane region" description="Helical" evidence="5">
    <location>
        <begin position="276"/>
        <end position="298"/>
    </location>
</feature>
<dbReference type="GO" id="GO:0005576">
    <property type="term" value="C:extracellular region"/>
    <property type="evidence" value="ECO:0007669"/>
    <property type="project" value="TreeGrafter"/>
</dbReference>
<feature type="transmembrane region" description="Helical" evidence="5">
    <location>
        <begin position="249"/>
        <end position="269"/>
    </location>
</feature>
<evidence type="ECO:0000256" key="2">
    <source>
        <dbReference type="ARBA" id="ARBA00022692"/>
    </source>
</evidence>
<protein>
    <recommendedName>
        <fullName evidence="5">UPF0182 protein SAMN05443144_10966</fullName>
    </recommendedName>
</protein>
<evidence type="ECO:0000256" key="4">
    <source>
        <dbReference type="ARBA" id="ARBA00023136"/>
    </source>
</evidence>
<reference evidence="6 7" key="1">
    <citation type="submission" date="2016-11" db="EMBL/GenBank/DDBJ databases">
        <authorList>
            <person name="Jaros S."/>
            <person name="Januszkiewicz K."/>
            <person name="Wedrychowicz H."/>
        </authorList>
    </citation>
    <scope>NUCLEOTIDE SEQUENCE [LARGE SCALE GENOMIC DNA]</scope>
    <source>
        <strain evidence="6 7">DSM 21986</strain>
    </source>
</reference>
<dbReference type="PANTHER" id="PTHR39344:SF1">
    <property type="entry name" value="UPF0182 PROTEIN SLL1060"/>
    <property type="match status" value="1"/>
</dbReference>
<sequence>MNRNFSSSKTFFSIIFLIFGALLILGISSDWIVEWLWLDDLGYEQVFWTIRTTQVLLFIGALIVALAYVLPNMNALAKRFATMNFGNSPLSQLNLHLISTKKIRTVFLGIGAVFSLFFSLAFFMRWDTYLKFHWDEVFGQLDPIFGNDIGFYMFRLPFIELIQNSLTSLVFFVTIITIILYVYSGAISIRSKNNISLPDKVKKQIGLNLGLWFLLLSWGYYLERYNLLYNASGTVYGANYVDINVKLPVLWIVCILCLILALLSFYQLYKNRLKWLLTAAVSTLLIGGIGLNVLPGLVQSFTVNPSELQLETPYIENSIEQTRKAYALDKMKVQPYSAQPAEEMTWETIDKNEETIENIRLWDPRLLIQTYRQLQEIRLYYQFYNVDVDRYHTNEGYLQMMVAARELSEEMPEQSDTWVNRRLQYTHGYGMVMSPVAQEGSQGDPRMVIKDIPPTSEIDLQVEEPALYFGEHNSDYKIVDTDIRELDYPRGDKNVYTNYQGSTGVSINSLFEQLLFSWQFGDINILLTDYINQDSKILYWKRIEERVKRIAPFLRLADDPYLVLNEGKLYWIQDAYTTSPDYPYSAPFNNEYNYIRNSVKVVVDAYNGTTNFYVSDEDDPVLDVYRDIFPGMFQSLDEMPGGLRSHLRYPIHMFEAQMDKYNKYHMTDPQVFYNNEDLWTRPNETYGGRSIKMEPYYVLTKLPGQEELQYLLISPLTPNNRDNMIGWMAANSDFPNYGEVSVFELPKDRLILGPAQIEARIDQDTEISRQLALWDQRGSRVIRGNLMIIPIEDSFIYVEPVFLIAEGVDIPQLQRVIATSGEKIAMQPTLWQSIEALHGKRSQRIAAPSDTAAAAVPPVNVPADASNTELSQLRGLWEEANDAMQDGNWSLFGEKMNEIEELLNSEQ</sequence>
<keyword evidence="1 5" id="KW-1003">Cell membrane</keyword>
<proteinExistence type="inferred from homology"/>
<dbReference type="RefSeq" id="WP_073063113.1">
    <property type="nucleotide sequence ID" value="NZ_FQUS01000009.1"/>
</dbReference>
<evidence type="ECO:0000313" key="7">
    <source>
        <dbReference type="Proteomes" id="UP000184041"/>
    </source>
</evidence>
<evidence type="ECO:0000256" key="1">
    <source>
        <dbReference type="ARBA" id="ARBA00022475"/>
    </source>
</evidence>
<feature type="transmembrane region" description="Helical" evidence="5">
    <location>
        <begin position="106"/>
        <end position="126"/>
    </location>
</feature>
<evidence type="ECO:0000256" key="3">
    <source>
        <dbReference type="ARBA" id="ARBA00022989"/>
    </source>
</evidence>
<dbReference type="PANTHER" id="PTHR39344">
    <property type="entry name" value="UPF0182 PROTEIN SLL1060"/>
    <property type="match status" value="1"/>
</dbReference>
<dbReference type="HAMAP" id="MF_01600">
    <property type="entry name" value="UPF0182"/>
    <property type="match status" value="1"/>
</dbReference>